<feature type="compositionally biased region" description="Polar residues" evidence="1">
    <location>
        <begin position="1"/>
        <end position="10"/>
    </location>
</feature>
<sequence>MVTLRQTRSGNIKFADHPGRARPEPLIQHIGANIGDRTAYGRRARPVQRRTHGGEHRGFGRAIAVVDVAMARPCARRCGRADFAAEDELSDGKSTAVTIERKQTAKGARRLIEDGHPLFHQQSQEPLRGPRDRRRHDHKPSAPQQRPPNLPNRKVEGVGMEPAPDVGFGEPEPIGGGHQVHQVGVAVDDRLRLPGAARGVDQIGGMLRRKLRSAVRCAGRPRGALRQI</sequence>
<organism evidence="2 3">
    <name type="scientific">Ricinus communis</name>
    <name type="common">Castor bean</name>
    <dbReference type="NCBI Taxonomy" id="3988"/>
    <lineage>
        <taxon>Eukaryota</taxon>
        <taxon>Viridiplantae</taxon>
        <taxon>Streptophyta</taxon>
        <taxon>Embryophyta</taxon>
        <taxon>Tracheophyta</taxon>
        <taxon>Spermatophyta</taxon>
        <taxon>Magnoliopsida</taxon>
        <taxon>eudicotyledons</taxon>
        <taxon>Gunneridae</taxon>
        <taxon>Pentapetalae</taxon>
        <taxon>rosids</taxon>
        <taxon>fabids</taxon>
        <taxon>Malpighiales</taxon>
        <taxon>Euphorbiaceae</taxon>
        <taxon>Acalyphoideae</taxon>
        <taxon>Acalypheae</taxon>
        <taxon>Ricinus</taxon>
    </lineage>
</organism>
<feature type="region of interest" description="Disordered" evidence="1">
    <location>
        <begin position="114"/>
        <end position="175"/>
    </location>
</feature>
<name>B9T9Q1_RICCO</name>
<dbReference type="AntiFam" id="ANF00178">
    <property type="entry name" value="Shadow ORF (opposite dhbF)"/>
</dbReference>
<protein>
    <submittedName>
        <fullName evidence="2">Uncharacterized protein</fullName>
    </submittedName>
</protein>
<dbReference type="EMBL" id="EQ975428">
    <property type="protein sequence ID" value="EEF27412.1"/>
    <property type="molecule type" value="Genomic_DNA"/>
</dbReference>
<gene>
    <name evidence="2" type="ORF">RCOM_0378150</name>
</gene>
<evidence type="ECO:0000256" key="1">
    <source>
        <dbReference type="SAM" id="MobiDB-lite"/>
    </source>
</evidence>
<dbReference type="AlphaFoldDB" id="B9T9Q1"/>
<accession>B9T9Q1</accession>
<evidence type="ECO:0000313" key="2">
    <source>
        <dbReference type="EMBL" id="EEF27412.1"/>
    </source>
</evidence>
<keyword evidence="3" id="KW-1185">Reference proteome</keyword>
<feature type="region of interest" description="Disordered" evidence="1">
    <location>
        <begin position="1"/>
        <end position="22"/>
    </location>
</feature>
<proteinExistence type="predicted"/>
<reference evidence="3" key="1">
    <citation type="journal article" date="2010" name="Nat. Biotechnol.">
        <title>Draft genome sequence of the oilseed species Ricinus communis.</title>
        <authorList>
            <person name="Chan A.P."/>
            <person name="Crabtree J."/>
            <person name="Zhao Q."/>
            <person name="Lorenzi H."/>
            <person name="Orvis J."/>
            <person name="Puiu D."/>
            <person name="Melake-Berhan A."/>
            <person name="Jones K.M."/>
            <person name="Redman J."/>
            <person name="Chen G."/>
            <person name="Cahoon E.B."/>
            <person name="Gedil M."/>
            <person name="Stanke M."/>
            <person name="Haas B.J."/>
            <person name="Wortman J.R."/>
            <person name="Fraser-Liggett C.M."/>
            <person name="Ravel J."/>
            <person name="Rabinowicz P.D."/>
        </authorList>
    </citation>
    <scope>NUCLEOTIDE SEQUENCE [LARGE SCALE GENOMIC DNA]</scope>
    <source>
        <strain evidence="3">cv. Hale</strain>
    </source>
</reference>
<evidence type="ECO:0000313" key="3">
    <source>
        <dbReference type="Proteomes" id="UP000008311"/>
    </source>
</evidence>
<dbReference type="Proteomes" id="UP000008311">
    <property type="component" value="Unassembled WGS sequence"/>
</dbReference>
<dbReference type="InParanoid" id="B9T9Q1"/>